<proteinExistence type="predicted"/>
<accession>A0ABC8K626</accession>
<organism evidence="1 2">
    <name type="scientific">Eruca vesicaria subsp. sativa</name>
    <name type="common">Garden rocket</name>
    <name type="synonym">Eruca sativa</name>
    <dbReference type="NCBI Taxonomy" id="29727"/>
    <lineage>
        <taxon>Eukaryota</taxon>
        <taxon>Viridiplantae</taxon>
        <taxon>Streptophyta</taxon>
        <taxon>Embryophyta</taxon>
        <taxon>Tracheophyta</taxon>
        <taxon>Spermatophyta</taxon>
        <taxon>Magnoliopsida</taxon>
        <taxon>eudicotyledons</taxon>
        <taxon>Gunneridae</taxon>
        <taxon>Pentapetalae</taxon>
        <taxon>rosids</taxon>
        <taxon>malvids</taxon>
        <taxon>Brassicales</taxon>
        <taxon>Brassicaceae</taxon>
        <taxon>Brassiceae</taxon>
        <taxon>Eruca</taxon>
    </lineage>
</organism>
<gene>
    <name evidence="1" type="ORF">ERUC_LOCUS17994</name>
</gene>
<comment type="caution">
    <text evidence="1">The sequence shown here is derived from an EMBL/GenBank/DDBJ whole genome shotgun (WGS) entry which is preliminary data.</text>
</comment>
<name>A0ABC8K626_ERUVS</name>
<dbReference type="Proteomes" id="UP001642260">
    <property type="component" value="Unassembled WGS sequence"/>
</dbReference>
<reference evidence="1 2" key="1">
    <citation type="submission" date="2022-03" db="EMBL/GenBank/DDBJ databases">
        <authorList>
            <person name="Macdonald S."/>
            <person name="Ahmed S."/>
            <person name="Newling K."/>
        </authorList>
    </citation>
    <scope>NUCLEOTIDE SEQUENCE [LARGE SCALE GENOMIC DNA]</scope>
</reference>
<dbReference type="AlphaFoldDB" id="A0ABC8K626"/>
<keyword evidence="2" id="KW-1185">Reference proteome</keyword>
<protein>
    <submittedName>
        <fullName evidence="1">Uncharacterized protein</fullName>
    </submittedName>
</protein>
<evidence type="ECO:0000313" key="2">
    <source>
        <dbReference type="Proteomes" id="UP001642260"/>
    </source>
</evidence>
<sequence>MENCNDGDADECKSGETKIRKQKMILQSLLLERVVSYLLLKPDLSGMNSNASKREWTETHKCITREQQEEIQSTKKLEKPQQHKLMEKPFQREMMKILSP</sequence>
<dbReference type="EMBL" id="CAKOAT010166267">
    <property type="protein sequence ID" value="CAH8350389.1"/>
    <property type="molecule type" value="Genomic_DNA"/>
</dbReference>
<evidence type="ECO:0000313" key="1">
    <source>
        <dbReference type="EMBL" id="CAH8350389.1"/>
    </source>
</evidence>